<organism evidence="14 15">
    <name type="scientific">Arenibacter antarcticus</name>
    <dbReference type="NCBI Taxonomy" id="2040469"/>
    <lineage>
        <taxon>Bacteria</taxon>
        <taxon>Pseudomonadati</taxon>
        <taxon>Bacteroidota</taxon>
        <taxon>Flavobacteriia</taxon>
        <taxon>Flavobacteriales</taxon>
        <taxon>Flavobacteriaceae</taxon>
        <taxon>Arenibacter</taxon>
    </lineage>
</organism>
<accession>A0ABW5VEM7</accession>
<evidence type="ECO:0000256" key="2">
    <source>
        <dbReference type="ARBA" id="ARBA00001913"/>
    </source>
</evidence>
<dbReference type="InterPro" id="IPR006104">
    <property type="entry name" value="Glyco_hydro_2_N"/>
</dbReference>
<dbReference type="EC" id="3.2.1.23" evidence="5"/>
<dbReference type="InterPro" id="IPR011013">
    <property type="entry name" value="Gal_mutarotase_sf_dom"/>
</dbReference>
<dbReference type="RefSeq" id="WP_251806893.1">
    <property type="nucleotide sequence ID" value="NZ_JBHUOK010000004.1"/>
</dbReference>
<dbReference type="InterPro" id="IPR036156">
    <property type="entry name" value="Beta-gal/glucu_dom_sf"/>
</dbReference>
<evidence type="ECO:0000256" key="4">
    <source>
        <dbReference type="ARBA" id="ARBA00011245"/>
    </source>
</evidence>
<dbReference type="InterPro" id="IPR014718">
    <property type="entry name" value="GH-type_carb-bd"/>
</dbReference>
<dbReference type="InterPro" id="IPR006102">
    <property type="entry name" value="Ig-like_GH2"/>
</dbReference>
<evidence type="ECO:0000256" key="9">
    <source>
        <dbReference type="ARBA" id="ARBA00032230"/>
    </source>
</evidence>
<dbReference type="Pfam" id="PF02929">
    <property type="entry name" value="Bgal_small_N"/>
    <property type="match status" value="1"/>
</dbReference>
<dbReference type="SUPFAM" id="SSF74650">
    <property type="entry name" value="Galactose mutarotase-like"/>
    <property type="match status" value="1"/>
</dbReference>
<protein>
    <recommendedName>
        <fullName evidence="5">beta-galactosidase</fullName>
        <ecNumber evidence="5">3.2.1.23</ecNumber>
    </recommendedName>
    <alternativeName>
        <fullName evidence="9">Lactase</fullName>
    </alternativeName>
</protein>
<dbReference type="SUPFAM" id="SSF51445">
    <property type="entry name" value="(Trans)glycosidases"/>
    <property type="match status" value="1"/>
</dbReference>
<dbReference type="Pfam" id="PF02837">
    <property type="entry name" value="Glyco_hydro_2_N"/>
    <property type="match status" value="1"/>
</dbReference>
<comment type="cofactor">
    <cofactor evidence="2">
        <name>Ca(2+)</name>
        <dbReference type="ChEBI" id="CHEBI:29108"/>
    </cofactor>
</comment>
<comment type="caution">
    <text evidence="14">The sequence shown here is derived from an EMBL/GenBank/DDBJ whole genome shotgun (WGS) entry which is preliminary data.</text>
</comment>
<dbReference type="Pfam" id="PF02836">
    <property type="entry name" value="Glyco_hydro_2_C"/>
    <property type="match status" value="1"/>
</dbReference>
<evidence type="ECO:0000259" key="11">
    <source>
        <dbReference type="Pfam" id="PF02836"/>
    </source>
</evidence>
<reference evidence="15" key="1">
    <citation type="journal article" date="2019" name="Int. J. Syst. Evol. Microbiol.">
        <title>The Global Catalogue of Microorganisms (GCM) 10K type strain sequencing project: providing services to taxonomists for standard genome sequencing and annotation.</title>
        <authorList>
            <consortium name="The Broad Institute Genomics Platform"/>
            <consortium name="The Broad Institute Genome Sequencing Center for Infectious Disease"/>
            <person name="Wu L."/>
            <person name="Ma J."/>
        </authorList>
    </citation>
    <scope>NUCLEOTIDE SEQUENCE [LARGE SCALE GENOMIC DNA]</scope>
    <source>
        <strain evidence="15">KCTC 52924</strain>
    </source>
</reference>
<dbReference type="InterPro" id="IPR004199">
    <property type="entry name" value="B-gal_small/dom_5"/>
</dbReference>
<dbReference type="PRINTS" id="PR00132">
    <property type="entry name" value="GLHYDRLASE2"/>
</dbReference>
<dbReference type="SUPFAM" id="SSF49785">
    <property type="entry name" value="Galactose-binding domain-like"/>
    <property type="match status" value="1"/>
</dbReference>
<dbReference type="EMBL" id="JBHUOK010000004">
    <property type="protein sequence ID" value="MFD2788705.1"/>
    <property type="molecule type" value="Genomic_DNA"/>
</dbReference>
<feature type="domain" description="Glycoside hydrolase family 2 catalytic" evidence="11">
    <location>
        <begin position="298"/>
        <end position="414"/>
    </location>
</feature>
<dbReference type="PANTHER" id="PTHR46323">
    <property type="entry name" value="BETA-GALACTOSIDASE"/>
    <property type="match status" value="1"/>
</dbReference>
<dbReference type="GO" id="GO:0016787">
    <property type="term" value="F:hydrolase activity"/>
    <property type="evidence" value="ECO:0007669"/>
    <property type="project" value="UniProtKB-KW"/>
</dbReference>
<feature type="domain" description="Glycosyl hydrolases family 2 sugar binding" evidence="12">
    <location>
        <begin position="54"/>
        <end position="188"/>
    </location>
</feature>
<keyword evidence="7" id="KW-0106">Calcium</keyword>
<dbReference type="InterPro" id="IPR006103">
    <property type="entry name" value="Glyco_hydro_2_cat"/>
</dbReference>
<dbReference type="SUPFAM" id="SSF49303">
    <property type="entry name" value="beta-Galactosidase/glucuronidase domain"/>
    <property type="match status" value="1"/>
</dbReference>
<feature type="domain" description="Beta galactosidase small chain/" evidence="13">
    <location>
        <begin position="745"/>
        <end position="848"/>
    </location>
</feature>
<evidence type="ECO:0000313" key="14">
    <source>
        <dbReference type="EMBL" id="MFD2788705.1"/>
    </source>
</evidence>
<dbReference type="PANTHER" id="PTHR46323:SF2">
    <property type="entry name" value="BETA-GALACTOSIDASE"/>
    <property type="match status" value="1"/>
</dbReference>
<evidence type="ECO:0000313" key="15">
    <source>
        <dbReference type="Proteomes" id="UP001597532"/>
    </source>
</evidence>
<evidence type="ECO:0000259" key="10">
    <source>
        <dbReference type="Pfam" id="PF00703"/>
    </source>
</evidence>
<dbReference type="Gene3D" id="2.60.40.10">
    <property type="entry name" value="Immunoglobulins"/>
    <property type="match status" value="1"/>
</dbReference>
<dbReference type="InterPro" id="IPR006101">
    <property type="entry name" value="Glyco_hydro_2"/>
</dbReference>
<proteinExistence type="inferred from homology"/>
<evidence type="ECO:0000259" key="13">
    <source>
        <dbReference type="Pfam" id="PF02929"/>
    </source>
</evidence>
<dbReference type="InterPro" id="IPR017853">
    <property type="entry name" value="GH"/>
</dbReference>
<keyword evidence="15" id="KW-1185">Reference proteome</keyword>
<comment type="subunit">
    <text evidence="4">Monomer.</text>
</comment>
<sequence length="935" mass="106683">MISKKILYLLIALGFSVQLYPQKTKVVHLSGTDAANTVEWDFYCTDGQNSKKWSKIAVPSNWELQGFGTYNYGHDWKNKDKKLGLEHGLYKHTFTVPENWKGKTINIVFDGSMTDTKVKINGKSAGTTHQGGFTRFKYDISKLLKYGQTNLLEVDVAKQSENESINRAERQADFWIFGGIYRPVFLEILPKIHVTRAAIDAKADGALKVLIAVNNPKLNYSVTVHLYDLKGNKIHTEHLGYLKKGNSEEIFSTKFNNIKSWNPEWPTLYDITFELKHENSVLHEVTKRIGFRTIELRQHDGFYINEEKVIFKGVNRHSFWPETGRSLSEENHLEDIRLMKEMNMNAVRMSHYVPDKRFLELCDSLGIFVLNEVTGWQDGYDTLVGPKMIKEVVLKDENHPSVIIWAHGNEGGWNFANEKWIHYWDIQKRPVIYPWLLRNGVDTSHYPEYNYATGRLVSGIDPFMATELLHGLYDGGLGAGLDEYWRNYQTSPLFAGGFLWAFSDEAVLRTDKPGHVLDGDGHHAPDGILGPHREKEASFYTIKEVWSPVQISPVTINKEWNGTLILNNKFIYTNLSQCSFNWKTLKTEIGSNEKQIVGTGHILGPDTAPGTASKIKLDCRKALQDADIFEFTAKDHNGKELYTWSWPIVQPDKKATELLRLISNTAKEISIKELDGTISASANGVQIVFNKKDGTLHSVKNSKGEISITGGAVPAGSTAQITDTKWGKDEDGNFRFEILGDNYPERIIWKFHRTGLLQIEASPLQKKMEGIDYIGISFDYPEDKCIGVRWMGRGPYRVWRNRIKGSNFGVWEKQYNNTVTGETFNNLIYPEFKGYHGNLYWARLKTTETPFTIISETPNLYFQLFRPKEPEHASSKVSPLFPMGNLSFLYEIPAIGTKFKEPSKLGPKSQKGFYSGRPGDENYPIKLWLDFRAEN</sequence>
<feature type="domain" description="Glycoside hydrolase family 2 immunoglobulin-like beta-sandwich" evidence="10">
    <location>
        <begin position="192"/>
        <end position="292"/>
    </location>
</feature>
<keyword evidence="6 14" id="KW-0378">Hydrolase</keyword>
<dbReference type="InterPro" id="IPR050347">
    <property type="entry name" value="Bact_Beta-galactosidase"/>
</dbReference>
<evidence type="ECO:0000256" key="8">
    <source>
        <dbReference type="ARBA" id="ARBA00023295"/>
    </source>
</evidence>
<dbReference type="Pfam" id="PF00703">
    <property type="entry name" value="Glyco_hydro_2"/>
    <property type="match status" value="1"/>
</dbReference>
<dbReference type="Gene3D" id="2.70.98.10">
    <property type="match status" value="1"/>
</dbReference>
<evidence type="ECO:0000256" key="3">
    <source>
        <dbReference type="ARBA" id="ARBA00007401"/>
    </source>
</evidence>
<dbReference type="InterPro" id="IPR013783">
    <property type="entry name" value="Ig-like_fold"/>
</dbReference>
<evidence type="ECO:0000259" key="12">
    <source>
        <dbReference type="Pfam" id="PF02837"/>
    </source>
</evidence>
<evidence type="ECO:0000256" key="1">
    <source>
        <dbReference type="ARBA" id="ARBA00001412"/>
    </source>
</evidence>
<comment type="catalytic activity">
    <reaction evidence="1">
        <text>Hydrolysis of terminal non-reducing beta-D-galactose residues in beta-D-galactosides.</text>
        <dbReference type="EC" id="3.2.1.23"/>
    </reaction>
</comment>
<gene>
    <name evidence="14" type="ORF">ACFS1K_02910</name>
</gene>
<evidence type="ECO:0000256" key="5">
    <source>
        <dbReference type="ARBA" id="ARBA00012756"/>
    </source>
</evidence>
<evidence type="ECO:0000256" key="6">
    <source>
        <dbReference type="ARBA" id="ARBA00022801"/>
    </source>
</evidence>
<dbReference type="Gene3D" id="3.20.20.80">
    <property type="entry name" value="Glycosidases"/>
    <property type="match status" value="1"/>
</dbReference>
<dbReference type="Gene3D" id="2.60.120.260">
    <property type="entry name" value="Galactose-binding domain-like"/>
    <property type="match status" value="1"/>
</dbReference>
<name>A0ABW5VEM7_9FLAO</name>
<dbReference type="Proteomes" id="UP001597532">
    <property type="component" value="Unassembled WGS sequence"/>
</dbReference>
<dbReference type="InterPro" id="IPR008979">
    <property type="entry name" value="Galactose-bd-like_sf"/>
</dbReference>
<comment type="similarity">
    <text evidence="3">Belongs to the glycosyl hydrolase 2 family.</text>
</comment>
<keyword evidence="8" id="KW-0326">Glycosidase</keyword>
<evidence type="ECO:0000256" key="7">
    <source>
        <dbReference type="ARBA" id="ARBA00022837"/>
    </source>
</evidence>